<evidence type="ECO:0000313" key="6">
    <source>
        <dbReference type="Proteomes" id="UP000230903"/>
    </source>
</evidence>
<dbReference type="InterPro" id="IPR036286">
    <property type="entry name" value="LexA/Signal_pep-like_sf"/>
</dbReference>
<evidence type="ECO:0000256" key="2">
    <source>
        <dbReference type="PIRSR" id="PIRSR600223-1"/>
    </source>
</evidence>
<dbReference type="Proteomes" id="UP000230903">
    <property type="component" value="Unassembled WGS sequence"/>
</dbReference>
<dbReference type="PANTHER" id="PTHR43390:SF1">
    <property type="entry name" value="CHLOROPLAST PROCESSING PEPTIDASE"/>
    <property type="match status" value="1"/>
</dbReference>
<name>A0A2H0UNZ2_9BACT</name>
<dbReference type="GO" id="GO:0016020">
    <property type="term" value="C:membrane"/>
    <property type="evidence" value="ECO:0007669"/>
    <property type="project" value="UniProtKB-SubCell"/>
</dbReference>
<comment type="caution">
    <text evidence="5">The sequence shown here is derived from an EMBL/GenBank/DDBJ whole genome shotgun (WGS) entry which is preliminary data.</text>
</comment>
<comment type="subcellular location">
    <subcellularLocation>
        <location evidence="3">Membrane</location>
        <topology evidence="3">Single-pass type II membrane protein</topology>
    </subcellularLocation>
</comment>
<dbReference type="NCBIfam" id="TIGR02227">
    <property type="entry name" value="sigpep_I_bact"/>
    <property type="match status" value="1"/>
</dbReference>
<keyword evidence="3" id="KW-0378">Hydrolase</keyword>
<dbReference type="SUPFAM" id="SSF51306">
    <property type="entry name" value="LexA/Signal peptidase"/>
    <property type="match status" value="1"/>
</dbReference>
<dbReference type="GO" id="GO:0006465">
    <property type="term" value="P:signal peptide processing"/>
    <property type="evidence" value="ECO:0007669"/>
    <property type="project" value="InterPro"/>
</dbReference>
<dbReference type="Gene3D" id="2.10.109.10">
    <property type="entry name" value="Umud Fragment, subunit A"/>
    <property type="match status" value="1"/>
</dbReference>
<evidence type="ECO:0000313" key="5">
    <source>
        <dbReference type="EMBL" id="PIR88124.1"/>
    </source>
</evidence>
<evidence type="ECO:0000256" key="3">
    <source>
        <dbReference type="RuleBase" id="RU362042"/>
    </source>
</evidence>
<keyword evidence="3" id="KW-0645">Protease</keyword>
<protein>
    <recommendedName>
        <fullName evidence="3">Signal peptidase I</fullName>
        <ecNumber evidence="3">3.4.21.89</ecNumber>
    </recommendedName>
</protein>
<proteinExistence type="inferred from homology"/>
<dbReference type="GO" id="GO:0009003">
    <property type="term" value="F:signal peptidase activity"/>
    <property type="evidence" value="ECO:0007669"/>
    <property type="project" value="UniProtKB-EC"/>
</dbReference>
<dbReference type="AlphaFoldDB" id="A0A2H0UNZ2"/>
<dbReference type="InterPro" id="IPR000223">
    <property type="entry name" value="Pept_S26A_signal_pept_1"/>
</dbReference>
<feature type="active site" evidence="2">
    <location>
        <position position="43"/>
    </location>
</feature>
<organism evidence="5 6">
    <name type="scientific">Candidatus Harrisonbacteria bacterium CG10_big_fil_rev_8_21_14_0_10_45_28</name>
    <dbReference type="NCBI Taxonomy" id="1974586"/>
    <lineage>
        <taxon>Bacteria</taxon>
        <taxon>Candidatus Harrisoniibacteriota</taxon>
    </lineage>
</organism>
<dbReference type="PRINTS" id="PR00727">
    <property type="entry name" value="LEADERPTASE"/>
</dbReference>
<sequence length="178" mass="19407">MKKVAIIFSILIVIGISALLLGQISSAKNCQMKTKEFVISGTSMSGIIESGERVQVEMGFYTCNEIKRGDVVVHQFSPDKDPLIKMVRAIPGDTWGFEVGNKDINLVVNGEILLNSKGQAYKISEGSMGLLKLYYDEHDGKIPLGAYMILGNKASGSFDSTRFGLVSKNDILGKVIKK</sequence>
<dbReference type="GO" id="GO:0004252">
    <property type="term" value="F:serine-type endopeptidase activity"/>
    <property type="evidence" value="ECO:0007669"/>
    <property type="project" value="InterPro"/>
</dbReference>
<accession>A0A2H0UNZ2</accession>
<feature type="active site" evidence="2">
    <location>
        <position position="85"/>
    </location>
</feature>
<evidence type="ECO:0000256" key="1">
    <source>
        <dbReference type="ARBA" id="ARBA00009370"/>
    </source>
</evidence>
<dbReference type="EMBL" id="PFBC01000015">
    <property type="protein sequence ID" value="PIR88124.1"/>
    <property type="molecule type" value="Genomic_DNA"/>
</dbReference>
<evidence type="ECO:0000259" key="4">
    <source>
        <dbReference type="Pfam" id="PF10502"/>
    </source>
</evidence>
<dbReference type="PANTHER" id="PTHR43390">
    <property type="entry name" value="SIGNAL PEPTIDASE I"/>
    <property type="match status" value="1"/>
</dbReference>
<reference evidence="6" key="1">
    <citation type="submission" date="2017-09" db="EMBL/GenBank/DDBJ databases">
        <title>Depth-based differentiation of microbial function through sediment-hosted aquifers and enrichment of novel symbionts in the deep terrestrial subsurface.</title>
        <authorList>
            <person name="Probst A.J."/>
            <person name="Ladd B."/>
            <person name="Jarett J.K."/>
            <person name="Geller-Mcgrath D.E."/>
            <person name="Sieber C.M.K."/>
            <person name="Emerson J.B."/>
            <person name="Anantharaman K."/>
            <person name="Thomas B.C."/>
            <person name="Malmstrom R."/>
            <person name="Stieglmeier M."/>
            <person name="Klingl A."/>
            <person name="Woyke T."/>
            <person name="Ryan C.M."/>
            <person name="Banfield J.F."/>
        </authorList>
    </citation>
    <scope>NUCLEOTIDE SEQUENCE [LARGE SCALE GENOMIC DNA]</scope>
</reference>
<dbReference type="Pfam" id="PF10502">
    <property type="entry name" value="Peptidase_S26"/>
    <property type="match status" value="1"/>
</dbReference>
<comment type="similarity">
    <text evidence="1 3">Belongs to the peptidase S26 family.</text>
</comment>
<dbReference type="InterPro" id="IPR019533">
    <property type="entry name" value="Peptidase_S26"/>
</dbReference>
<comment type="catalytic activity">
    <reaction evidence="3">
        <text>Cleavage of hydrophobic, N-terminal signal or leader sequences from secreted and periplasmic proteins.</text>
        <dbReference type="EC" id="3.4.21.89"/>
    </reaction>
</comment>
<dbReference type="CDD" id="cd06530">
    <property type="entry name" value="S26_SPase_I"/>
    <property type="match status" value="1"/>
</dbReference>
<gene>
    <name evidence="5" type="primary">lepB</name>
    <name evidence="5" type="ORF">COU10_00855</name>
</gene>
<feature type="domain" description="Peptidase S26" evidence="4">
    <location>
        <begin position="30"/>
        <end position="175"/>
    </location>
</feature>
<dbReference type="EC" id="3.4.21.89" evidence="3"/>